<gene>
    <name evidence="3" type="ORF">PPROV_000720400</name>
</gene>
<reference evidence="3" key="1">
    <citation type="submission" date="2020-10" db="EMBL/GenBank/DDBJ databases">
        <title>Unveiling of a novel bifunctional photoreceptor, Dualchrome1, isolated from a cosmopolitan green alga.</title>
        <authorList>
            <person name="Suzuki S."/>
            <person name="Kawachi M."/>
        </authorList>
    </citation>
    <scope>NUCLEOTIDE SEQUENCE</scope>
    <source>
        <strain evidence="3">NIES 2893</strain>
    </source>
</reference>
<keyword evidence="2" id="KW-0472">Membrane</keyword>
<accession>A0A830HP65</accession>
<dbReference type="GO" id="GO:0009706">
    <property type="term" value="C:chloroplast inner membrane"/>
    <property type="evidence" value="ECO:0007669"/>
    <property type="project" value="TreeGrafter"/>
</dbReference>
<dbReference type="GO" id="GO:0009535">
    <property type="term" value="C:chloroplast thylakoid membrane"/>
    <property type="evidence" value="ECO:0007669"/>
    <property type="project" value="TreeGrafter"/>
</dbReference>
<comment type="caution">
    <text evidence="3">The sequence shown here is derived from an EMBL/GenBank/DDBJ whole genome shotgun (WGS) entry which is preliminary data.</text>
</comment>
<keyword evidence="1" id="KW-0175">Coiled coil</keyword>
<dbReference type="Proteomes" id="UP000660262">
    <property type="component" value="Unassembled WGS sequence"/>
</dbReference>
<keyword evidence="2" id="KW-1133">Transmembrane helix</keyword>
<dbReference type="AlphaFoldDB" id="A0A830HP65"/>
<feature type="coiled-coil region" evidence="1">
    <location>
        <begin position="113"/>
        <end position="140"/>
    </location>
</feature>
<dbReference type="PANTHER" id="PTHR34048">
    <property type="entry name" value="LOW-DENSITY RECEPTOR-LIKE PROTEIN"/>
    <property type="match status" value="1"/>
</dbReference>
<evidence type="ECO:0000313" key="4">
    <source>
        <dbReference type="Proteomes" id="UP000660262"/>
    </source>
</evidence>
<dbReference type="PANTHER" id="PTHR34048:SF3">
    <property type="entry name" value="LOW-DENSITY RECEPTOR-LIKE PROTEIN"/>
    <property type="match status" value="1"/>
</dbReference>
<dbReference type="InterPro" id="IPR040377">
    <property type="entry name" value="Ssl2009-like"/>
</dbReference>
<organism evidence="3 4">
    <name type="scientific">Pycnococcus provasolii</name>
    <dbReference type="NCBI Taxonomy" id="41880"/>
    <lineage>
        <taxon>Eukaryota</taxon>
        <taxon>Viridiplantae</taxon>
        <taxon>Chlorophyta</taxon>
        <taxon>Pseudoscourfieldiophyceae</taxon>
        <taxon>Pseudoscourfieldiales</taxon>
        <taxon>Pycnococcaceae</taxon>
        <taxon>Pycnococcus</taxon>
    </lineage>
</organism>
<evidence type="ECO:0000313" key="3">
    <source>
        <dbReference type="EMBL" id="GHP08465.1"/>
    </source>
</evidence>
<dbReference type="EMBL" id="BNJQ01000020">
    <property type="protein sequence ID" value="GHP08465.1"/>
    <property type="molecule type" value="Genomic_DNA"/>
</dbReference>
<keyword evidence="2" id="KW-0812">Transmembrane</keyword>
<evidence type="ECO:0000256" key="2">
    <source>
        <dbReference type="SAM" id="Phobius"/>
    </source>
</evidence>
<evidence type="ECO:0000256" key="1">
    <source>
        <dbReference type="SAM" id="Coils"/>
    </source>
</evidence>
<name>A0A830HP65_9CHLO</name>
<sequence length="153" mass="16351">MMAPKTTTTGNASRRALCGVTNRSVVQRRRSVHNLASPFTPHAGKPTARATRRATFLTRAERGGGGGGFATGFVLGGLVFGALGFLFAPQISKRLLSDDDPPKLPQFLDDGEDESLEATRNNLNEKIAQLNAAIDDVSAQLVENTDDKKLQAD</sequence>
<feature type="transmembrane region" description="Helical" evidence="2">
    <location>
        <begin position="69"/>
        <end position="88"/>
    </location>
</feature>
<dbReference type="OrthoDB" id="1700403at2759"/>
<keyword evidence="4" id="KW-1185">Reference proteome</keyword>
<protein>
    <submittedName>
        <fullName evidence="3">Uncharacterized protein</fullName>
    </submittedName>
</protein>
<proteinExistence type="predicted"/>